<dbReference type="Pfam" id="PF00171">
    <property type="entry name" value="Aldedh"/>
    <property type="match status" value="1"/>
</dbReference>
<dbReference type="InterPro" id="IPR015590">
    <property type="entry name" value="Aldehyde_DH_dom"/>
</dbReference>
<keyword evidence="4" id="KW-1185">Reference proteome</keyword>
<name>A0A4R1PRN1_9FIRM</name>
<dbReference type="EMBL" id="SLUI01000018">
    <property type="protein sequence ID" value="TCL33242.1"/>
    <property type="molecule type" value="Genomic_DNA"/>
</dbReference>
<evidence type="ECO:0000259" key="2">
    <source>
        <dbReference type="Pfam" id="PF00171"/>
    </source>
</evidence>
<dbReference type="CDD" id="cd07122">
    <property type="entry name" value="ALDH_F20_ACDH"/>
    <property type="match status" value="1"/>
</dbReference>
<proteinExistence type="predicted"/>
<dbReference type="GO" id="GO:0016620">
    <property type="term" value="F:oxidoreductase activity, acting on the aldehyde or oxo group of donors, NAD or NADP as acceptor"/>
    <property type="evidence" value="ECO:0007669"/>
    <property type="project" value="InterPro"/>
</dbReference>
<evidence type="ECO:0000313" key="3">
    <source>
        <dbReference type="EMBL" id="TCL33242.1"/>
    </source>
</evidence>
<dbReference type="InterPro" id="IPR016162">
    <property type="entry name" value="Ald_DH_N"/>
</dbReference>
<dbReference type="RefSeq" id="WP_132083117.1">
    <property type="nucleotide sequence ID" value="NZ_SLUI01000018.1"/>
</dbReference>
<dbReference type="InterPro" id="IPR016163">
    <property type="entry name" value="Ald_DH_C"/>
</dbReference>
<sequence length="474" mass="51271">MGEVKVRVITEEQKAELAAAIERAKAALAIIETYDQQRVDRLCQAVAWAVANKQTFQRLVDMGIAESGLGDPVSRMGKRMKIRGVLRDALRQKSVGIIEEMPEKGIVKYAKPVGIIAGIVPTTNPDLTPAGIGIYAIKARDVAIFSAHPRAKNTTMETVRIMREALEKEGAPADIFQCLTTASIPMASALMSAADLVIATGGKDMVRSAYSSGTPAYGVGAGNATMVIDETANIEEAARNTMLSKTSDYGSGCSADGNIILSDKIYDQFIGQLVKEGGYLANEEEKQKLKSVMWDEEGHRLSHTVAIKPQKLAEIAGFEIPADRKFIIVIGDGIGKQHLFSGEKLTTLLAVHRYSGNFDNALKAVKAIYEVGGKGHSVGIYSFNEEHIHKLALMAPVSRIMVRQPQSKANAGSFTNGMPMTSSLGCGTWGGNIVSENVHLKHYLNTTWVSSPIPEDKPSDAELFGEFYNPELEK</sequence>
<reference evidence="3 4" key="1">
    <citation type="submission" date="2019-03" db="EMBL/GenBank/DDBJ databases">
        <title>Genomic Encyclopedia of Type Strains, Phase IV (KMG-IV): sequencing the most valuable type-strain genomes for metagenomic binning, comparative biology and taxonomic classification.</title>
        <authorList>
            <person name="Goeker M."/>
        </authorList>
    </citation>
    <scope>NUCLEOTIDE SEQUENCE [LARGE SCALE GENOMIC DNA]</scope>
    <source>
        <strain evidence="3 4">DSM 15969</strain>
    </source>
</reference>
<gene>
    <name evidence="3" type="ORF">EV210_11815</name>
</gene>
<keyword evidence="1" id="KW-0560">Oxidoreductase</keyword>
<feature type="domain" description="Aldehyde dehydrogenase" evidence="2">
    <location>
        <begin position="9"/>
        <end position="276"/>
    </location>
</feature>
<accession>A0A4R1PRN1</accession>
<dbReference type="OrthoDB" id="9804734at2"/>
<dbReference type="InterPro" id="IPR016161">
    <property type="entry name" value="Ald_DH/histidinol_DH"/>
</dbReference>
<dbReference type="Gene3D" id="3.40.605.10">
    <property type="entry name" value="Aldehyde Dehydrogenase, Chain A, domain 1"/>
    <property type="match status" value="1"/>
</dbReference>
<protein>
    <submittedName>
        <fullName evidence="3">Sulfoacetaldehyde dehydrogenase</fullName>
    </submittedName>
</protein>
<dbReference type="Proteomes" id="UP000295063">
    <property type="component" value="Unassembled WGS sequence"/>
</dbReference>
<dbReference type="SUPFAM" id="SSF53720">
    <property type="entry name" value="ALDH-like"/>
    <property type="match status" value="1"/>
</dbReference>
<dbReference type="PANTHER" id="PTHR11699">
    <property type="entry name" value="ALDEHYDE DEHYDROGENASE-RELATED"/>
    <property type="match status" value="1"/>
</dbReference>
<comment type="caution">
    <text evidence="3">The sequence shown here is derived from an EMBL/GenBank/DDBJ whole genome shotgun (WGS) entry which is preliminary data.</text>
</comment>
<organism evidence="3 4">
    <name type="scientific">Anaerospora hongkongensis</name>
    <dbReference type="NCBI Taxonomy" id="244830"/>
    <lineage>
        <taxon>Bacteria</taxon>
        <taxon>Bacillati</taxon>
        <taxon>Bacillota</taxon>
        <taxon>Negativicutes</taxon>
        <taxon>Selenomonadales</taxon>
        <taxon>Sporomusaceae</taxon>
        <taxon>Anaerospora</taxon>
    </lineage>
</organism>
<evidence type="ECO:0000256" key="1">
    <source>
        <dbReference type="ARBA" id="ARBA00023002"/>
    </source>
</evidence>
<dbReference type="Gene3D" id="3.40.309.10">
    <property type="entry name" value="Aldehyde Dehydrogenase, Chain A, domain 2"/>
    <property type="match status" value="1"/>
</dbReference>
<evidence type="ECO:0000313" key="4">
    <source>
        <dbReference type="Proteomes" id="UP000295063"/>
    </source>
</evidence>
<dbReference type="AlphaFoldDB" id="A0A4R1PRN1"/>